<proteinExistence type="predicted"/>
<keyword evidence="4" id="KW-1185">Reference proteome</keyword>
<feature type="domain" description="HD-GYP" evidence="2">
    <location>
        <begin position="165"/>
        <end position="365"/>
    </location>
</feature>
<evidence type="ECO:0000313" key="4">
    <source>
        <dbReference type="Proteomes" id="UP000565262"/>
    </source>
</evidence>
<dbReference type="RefSeq" id="WP_182808560.1">
    <property type="nucleotide sequence ID" value="NZ_JACJFM010000009.1"/>
</dbReference>
<dbReference type="Pfam" id="PF11871">
    <property type="entry name" value="DUF3391"/>
    <property type="match status" value="1"/>
</dbReference>
<dbReference type="Pfam" id="PF13487">
    <property type="entry name" value="HD_5"/>
    <property type="match status" value="1"/>
</dbReference>
<evidence type="ECO:0000259" key="2">
    <source>
        <dbReference type="PROSITE" id="PS51832"/>
    </source>
</evidence>
<organism evidence="3 4">
    <name type="scientific">Oceanospirillum sediminis</name>
    <dbReference type="NCBI Taxonomy" id="2760088"/>
    <lineage>
        <taxon>Bacteria</taxon>
        <taxon>Pseudomonadati</taxon>
        <taxon>Pseudomonadota</taxon>
        <taxon>Gammaproteobacteria</taxon>
        <taxon>Oceanospirillales</taxon>
        <taxon>Oceanospirillaceae</taxon>
        <taxon>Oceanospirillum</taxon>
    </lineage>
</organism>
<sequence length="429" mass="48331">MRKQISVENVRIGMHVVELDINWIKSPFWRREFIVKTEQEIQLLREFCKTVYIDIMESTPSSLAHLRRRAPAPDKSVRQPNQNTSSEKESPRERQSSHDTSSEREVPLEKRSGLIAVPELLSRKELQKIESHIAVCVNEVKEVFTRISNGDTVSCEKLNNAVKRLTDDALNDAGSLLLLSRLKEKELSLAEKSVNVCILTIAFSQYLQLDKHSTHVLGLGALLHDVGMLKVPDYLLNHQGPLNKAQRQAIEYHVIEGMSFVGLHHELSGIRELRDIIGSHHERYDGSGYPKGLKGDKIPYLAQILGITSTYEAMTRERFYSGASSPTQALSRMYSWRAKLFDAQLVQQFIKALGVYPPGCMVELADSQVAVVTAINPENRTRPVIRILTGPPSSESSYADEMNLMTPELAHVKISRTLEDSDLARLNIA</sequence>
<dbReference type="PROSITE" id="PS51832">
    <property type="entry name" value="HD_GYP"/>
    <property type="match status" value="1"/>
</dbReference>
<feature type="compositionally biased region" description="Basic and acidic residues" evidence="1">
    <location>
        <begin position="86"/>
        <end position="108"/>
    </location>
</feature>
<feature type="region of interest" description="Disordered" evidence="1">
    <location>
        <begin position="64"/>
        <end position="108"/>
    </location>
</feature>
<dbReference type="PANTHER" id="PTHR43155">
    <property type="entry name" value="CYCLIC DI-GMP PHOSPHODIESTERASE PA4108-RELATED"/>
    <property type="match status" value="1"/>
</dbReference>
<dbReference type="InterPro" id="IPR003607">
    <property type="entry name" value="HD/PDEase_dom"/>
</dbReference>
<dbReference type="InterPro" id="IPR021812">
    <property type="entry name" value="DUF3391"/>
</dbReference>
<dbReference type="InterPro" id="IPR037522">
    <property type="entry name" value="HD_GYP_dom"/>
</dbReference>
<reference evidence="3 4" key="1">
    <citation type="submission" date="2020-08" db="EMBL/GenBank/DDBJ databases">
        <title>Oceanospirillum sp. nov. isolated from marine sediment.</title>
        <authorList>
            <person name="Ji X."/>
        </authorList>
    </citation>
    <scope>NUCLEOTIDE SEQUENCE [LARGE SCALE GENOMIC DNA]</scope>
    <source>
        <strain evidence="3 4">D5</strain>
    </source>
</reference>
<dbReference type="CDD" id="cd00077">
    <property type="entry name" value="HDc"/>
    <property type="match status" value="1"/>
</dbReference>
<dbReference type="Proteomes" id="UP000565262">
    <property type="component" value="Unassembled WGS sequence"/>
</dbReference>
<evidence type="ECO:0000313" key="3">
    <source>
        <dbReference type="EMBL" id="MBB1486778.1"/>
    </source>
</evidence>
<dbReference type="EMBL" id="JACJFM010000009">
    <property type="protein sequence ID" value="MBB1486778.1"/>
    <property type="molecule type" value="Genomic_DNA"/>
</dbReference>
<name>A0A839IPA0_9GAMM</name>
<dbReference type="SUPFAM" id="SSF109604">
    <property type="entry name" value="HD-domain/PDEase-like"/>
    <property type="match status" value="1"/>
</dbReference>
<dbReference type="AlphaFoldDB" id="A0A839IPA0"/>
<evidence type="ECO:0000256" key="1">
    <source>
        <dbReference type="SAM" id="MobiDB-lite"/>
    </source>
</evidence>
<comment type="caution">
    <text evidence="3">The sequence shown here is derived from an EMBL/GenBank/DDBJ whole genome shotgun (WGS) entry which is preliminary data.</text>
</comment>
<dbReference type="GO" id="GO:0008081">
    <property type="term" value="F:phosphoric diester hydrolase activity"/>
    <property type="evidence" value="ECO:0007669"/>
    <property type="project" value="UniProtKB-ARBA"/>
</dbReference>
<dbReference type="Gene3D" id="1.10.3210.10">
    <property type="entry name" value="Hypothetical protein af1432"/>
    <property type="match status" value="1"/>
</dbReference>
<dbReference type="PANTHER" id="PTHR43155:SF2">
    <property type="entry name" value="CYCLIC DI-GMP PHOSPHODIESTERASE PA4108"/>
    <property type="match status" value="1"/>
</dbReference>
<gene>
    <name evidence="3" type="ORF">H4O21_09170</name>
</gene>
<accession>A0A839IPA0</accession>
<protein>
    <submittedName>
        <fullName evidence="3">DUF3391 domain-containing protein</fullName>
    </submittedName>
</protein>